<name>A0A6A6NA06_HEVBR</name>
<gene>
    <name evidence="2" type="ORF">GH714_001002</name>
</gene>
<reference evidence="2 3" key="1">
    <citation type="journal article" date="2020" name="Mol. Plant">
        <title>The Chromosome-Based Rubber Tree Genome Provides New Insights into Spurge Genome Evolution and Rubber Biosynthesis.</title>
        <authorList>
            <person name="Liu J."/>
            <person name="Shi C."/>
            <person name="Shi C.C."/>
            <person name="Li W."/>
            <person name="Zhang Q.J."/>
            <person name="Zhang Y."/>
            <person name="Li K."/>
            <person name="Lu H.F."/>
            <person name="Shi C."/>
            <person name="Zhu S.T."/>
            <person name="Xiao Z.Y."/>
            <person name="Nan H."/>
            <person name="Yue Y."/>
            <person name="Zhu X.G."/>
            <person name="Wu Y."/>
            <person name="Hong X.N."/>
            <person name="Fan G.Y."/>
            <person name="Tong Y."/>
            <person name="Zhang D."/>
            <person name="Mao C.L."/>
            <person name="Liu Y.L."/>
            <person name="Hao S.J."/>
            <person name="Liu W.Q."/>
            <person name="Lv M.Q."/>
            <person name="Zhang H.B."/>
            <person name="Liu Y."/>
            <person name="Hu-Tang G.R."/>
            <person name="Wang J.P."/>
            <person name="Wang J.H."/>
            <person name="Sun Y.H."/>
            <person name="Ni S.B."/>
            <person name="Chen W.B."/>
            <person name="Zhang X.C."/>
            <person name="Jiao Y.N."/>
            <person name="Eichler E.E."/>
            <person name="Li G.H."/>
            <person name="Liu X."/>
            <person name="Gao L.Z."/>
        </authorList>
    </citation>
    <scope>NUCLEOTIDE SEQUENCE [LARGE SCALE GENOMIC DNA]</scope>
    <source>
        <strain evidence="3">cv. GT1</strain>
        <tissue evidence="2">Leaf</tissue>
    </source>
</reference>
<dbReference type="Proteomes" id="UP000467840">
    <property type="component" value="Chromosome 11"/>
</dbReference>
<dbReference type="InterPro" id="IPR043502">
    <property type="entry name" value="DNA/RNA_pol_sf"/>
</dbReference>
<dbReference type="Pfam" id="PF07727">
    <property type="entry name" value="RVT_2"/>
    <property type="match status" value="1"/>
</dbReference>
<accession>A0A6A6NA06</accession>
<protein>
    <recommendedName>
        <fullName evidence="1">Reverse transcriptase Ty1/copia-type domain-containing protein</fullName>
    </recommendedName>
</protein>
<evidence type="ECO:0000313" key="2">
    <source>
        <dbReference type="EMBL" id="KAF2321665.1"/>
    </source>
</evidence>
<dbReference type="InterPro" id="IPR013103">
    <property type="entry name" value="RVT_2"/>
</dbReference>
<dbReference type="AlphaFoldDB" id="A0A6A6NA06"/>
<feature type="domain" description="Reverse transcriptase Ty1/copia-type" evidence="1">
    <location>
        <begin position="87"/>
        <end position="190"/>
    </location>
</feature>
<keyword evidence="3" id="KW-1185">Reference proteome</keyword>
<organism evidence="2 3">
    <name type="scientific">Hevea brasiliensis</name>
    <name type="common">Para rubber tree</name>
    <name type="synonym">Siphonia brasiliensis</name>
    <dbReference type="NCBI Taxonomy" id="3981"/>
    <lineage>
        <taxon>Eukaryota</taxon>
        <taxon>Viridiplantae</taxon>
        <taxon>Streptophyta</taxon>
        <taxon>Embryophyta</taxon>
        <taxon>Tracheophyta</taxon>
        <taxon>Spermatophyta</taxon>
        <taxon>Magnoliopsida</taxon>
        <taxon>eudicotyledons</taxon>
        <taxon>Gunneridae</taxon>
        <taxon>Pentapetalae</taxon>
        <taxon>rosids</taxon>
        <taxon>fabids</taxon>
        <taxon>Malpighiales</taxon>
        <taxon>Euphorbiaceae</taxon>
        <taxon>Crotonoideae</taxon>
        <taxon>Micrandreae</taxon>
        <taxon>Hevea</taxon>
    </lineage>
</organism>
<dbReference type="EMBL" id="JAAGAX010000002">
    <property type="protein sequence ID" value="KAF2321665.1"/>
    <property type="molecule type" value="Genomic_DNA"/>
</dbReference>
<comment type="caution">
    <text evidence="2">The sequence shown here is derived from an EMBL/GenBank/DDBJ whole genome shotgun (WGS) entry which is preliminary data.</text>
</comment>
<dbReference type="SUPFAM" id="SSF56672">
    <property type="entry name" value="DNA/RNA polymerases"/>
    <property type="match status" value="1"/>
</dbReference>
<sequence>MNSSIVANTLFSALEPHNSIVNVSNADDITRACQSLDGVELTNIQYVVPSESMSISHAESDSHMPSMSIAIPSSATHISKNSNDNAHNPLGFQQSTADHSAFIFSRGSSYVAILIYVDDIIVTGTDLDRIAKLKCYLDDKFHIKDLGKLKYFLGIKVARSSKGIALSQRKYTLNIWPKVDSQVANPFLLPWSSNISFLLK</sequence>
<evidence type="ECO:0000259" key="1">
    <source>
        <dbReference type="Pfam" id="PF07727"/>
    </source>
</evidence>
<evidence type="ECO:0000313" key="3">
    <source>
        <dbReference type="Proteomes" id="UP000467840"/>
    </source>
</evidence>
<proteinExistence type="predicted"/>